<proteinExistence type="inferred from homology"/>
<keyword evidence="3" id="KW-0436">Ligase</keyword>
<evidence type="ECO:0000256" key="7">
    <source>
        <dbReference type="ARBA" id="ARBA00031113"/>
    </source>
</evidence>
<accession>A0A7J7J5C7</accession>
<dbReference type="GO" id="GO:0005524">
    <property type="term" value="F:ATP binding"/>
    <property type="evidence" value="ECO:0007669"/>
    <property type="project" value="UniProtKB-KW"/>
</dbReference>
<dbReference type="GO" id="GO:0004828">
    <property type="term" value="F:serine-tRNA ligase activity"/>
    <property type="evidence" value="ECO:0007669"/>
    <property type="project" value="UniProtKB-EC"/>
</dbReference>
<dbReference type="InterPro" id="IPR002314">
    <property type="entry name" value="aa-tRNA-synt_IIb"/>
</dbReference>
<dbReference type="Pfam" id="PF00587">
    <property type="entry name" value="tRNA-synt_2b"/>
    <property type="match status" value="1"/>
</dbReference>
<dbReference type="PRINTS" id="PR00981">
    <property type="entry name" value="TRNASYNTHSER"/>
</dbReference>
<evidence type="ECO:0000256" key="3">
    <source>
        <dbReference type="ARBA" id="ARBA00022598"/>
    </source>
</evidence>
<comment type="caution">
    <text evidence="9">The sequence shown here is derived from an EMBL/GenBank/DDBJ whole genome shotgun (WGS) entry which is preliminary data.</text>
</comment>
<keyword evidence="6" id="KW-0030">Aminoacyl-tRNA synthetase</keyword>
<evidence type="ECO:0000256" key="5">
    <source>
        <dbReference type="ARBA" id="ARBA00022840"/>
    </source>
</evidence>
<evidence type="ECO:0000256" key="2">
    <source>
        <dbReference type="ARBA" id="ARBA00012840"/>
    </source>
</evidence>
<feature type="domain" description="Aminoacyl-transfer RNA synthetases class-II family profile" evidence="8">
    <location>
        <begin position="162"/>
        <end position="395"/>
    </location>
</feature>
<organism evidence="9 10">
    <name type="scientific">Bugula neritina</name>
    <name type="common">Brown bryozoan</name>
    <name type="synonym">Sertularia neritina</name>
    <dbReference type="NCBI Taxonomy" id="10212"/>
    <lineage>
        <taxon>Eukaryota</taxon>
        <taxon>Metazoa</taxon>
        <taxon>Spiralia</taxon>
        <taxon>Lophotrochozoa</taxon>
        <taxon>Bryozoa</taxon>
        <taxon>Gymnolaemata</taxon>
        <taxon>Cheilostomatida</taxon>
        <taxon>Flustrina</taxon>
        <taxon>Buguloidea</taxon>
        <taxon>Bugulidae</taxon>
        <taxon>Bugula</taxon>
    </lineage>
</organism>
<dbReference type="OrthoDB" id="10264585at2759"/>
<keyword evidence="4" id="KW-0547">Nucleotide-binding</keyword>
<dbReference type="InterPro" id="IPR006195">
    <property type="entry name" value="aa-tRNA-synth_II"/>
</dbReference>
<evidence type="ECO:0000313" key="9">
    <source>
        <dbReference type="EMBL" id="KAF6020628.1"/>
    </source>
</evidence>
<dbReference type="Proteomes" id="UP000593567">
    <property type="component" value="Unassembled WGS sequence"/>
</dbReference>
<dbReference type="Gene3D" id="3.30.930.10">
    <property type="entry name" value="Bira Bifunctional Protein, Domain 2"/>
    <property type="match status" value="1"/>
</dbReference>
<dbReference type="EMBL" id="VXIV02003157">
    <property type="protein sequence ID" value="KAF6020628.1"/>
    <property type="molecule type" value="Genomic_DNA"/>
</dbReference>
<keyword evidence="10" id="KW-1185">Reference proteome</keyword>
<sequence>MVTFHGNHRKALPLIQLINNVATHQKSVNESGSLEPVPDLEYLLDKSNLKTIRENIQNRKGVGDIDLLHRVFETYKLQPDNSAVLEKLQNVALMIPNKSSPDTIIGKVPKVVKEYGQIQEGTKCQSFEQVCRNQGLLKFQSLSTSPLVLGSRSYMLLGDLARLERALVRWTLDKLIAKGWSYVSVPDLLPENLINACGFVTTGRQNQIYKLRHDQGGHCLAGTSEMSMAGLYAGRSMPDNKPIKMCTYSQCFRAEEAKNRVDKGFYRLHQFTKVEMFAVCTPTESEGLLQEIVDIQCELFSELELCYKLLEMPSEELGAAAYKKYDVEAWLHHLGHWGEISSASNCTDYQARRLSILTDDKQFAHTVNGTGCAVPRLLMAIIEQNQASNGYIKVPECLQAYLKLQHLRPNKDISSRLHFVRSRQSKYF</sequence>
<dbReference type="InterPro" id="IPR045864">
    <property type="entry name" value="aa-tRNA-synth_II/BPL/LPL"/>
</dbReference>
<evidence type="ECO:0000256" key="6">
    <source>
        <dbReference type="ARBA" id="ARBA00023146"/>
    </source>
</evidence>
<name>A0A7J7J5C7_BUGNE</name>
<protein>
    <recommendedName>
        <fullName evidence="2">serine--tRNA ligase</fullName>
        <ecNumber evidence="2">6.1.1.11</ecNumber>
    </recommendedName>
    <alternativeName>
        <fullName evidence="7">Seryl-tRNA synthetase</fullName>
    </alternativeName>
</protein>
<dbReference type="AlphaFoldDB" id="A0A7J7J5C7"/>
<evidence type="ECO:0000256" key="4">
    <source>
        <dbReference type="ARBA" id="ARBA00022741"/>
    </source>
</evidence>
<dbReference type="SUPFAM" id="SSF55681">
    <property type="entry name" value="Class II aaRS and biotin synthetases"/>
    <property type="match status" value="1"/>
</dbReference>
<evidence type="ECO:0000313" key="10">
    <source>
        <dbReference type="Proteomes" id="UP000593567"/>
    </source>
</evidence>
<gene>
    <name evidence="9" type="ORF">EB796_021065</name>
</gene>
<keyword evidence="5" id="KW-0067">ATP-binding</keyword>
<dbReference type="InterPro" id="IPR002317">
    <property type="entry name" value="Ser-tRNA-ligase_type_1"/>
</dbReference>
<dbReference type="PROSITE" id="PS50862">
    <property type="entry name" value="AA_TRNA_LIGASE_II"/>
    <property type="match status" value="1"/>
</dbReference>
<evidence type="ECO:0000259" key="8">
    <source>
        <dbReference type="PROSITE" id="PS50862"/>
    </source>
</evidence>
<reference evidence="9" key="1">
    <citation type="submission" date="2020-06" db="EMBL/GenBank/DDBJ databases">
        <title>Draft genome of Bugula neritina, a colonial animal packing powerful symbionts and potential medicines.</title>
        <authorList>
            <person name="Rayko M."/>
        </authorList>
    </citation>
    <scope>NUCLEOTIDE SEQUENCE [LARGE SCALE GENOMIC DNA]</scope>
    <source>
        <strain evidence="9">Kwan_BN1</strain>
    </source>
</reference>
<dbReference type="PANTHER" id="PTHR11778">
    <property type="entry name" value="SERYL-TRNA SYNTHETASE"/>
    <property type="match status" value="1"/>
</dbReference>
<dbReference type="GO" id="GO:0006434">
    <property type="term" value="P:seryl-tRNA aminoacylation"/>
    <property type="evidence" value="ECO:0007669"/>
    <property type="project" value="InterPro"/>
</dbReference>
<evidence type="ECO:0000256" key="1">
    <source>
        <dbReference type="ARBA" id="ARBA00010728"/>
    </source>
</evidence>
<dbReference type="EC" id="6.1.1.11" evidence="2"/>
<comment type="similarity">
    <text evidence="1">Belongs to the class-II aminoacyl-tRNA synthetase family. Type-1 seryl-tRNA synthetase subfamily.</text>
</comment>